<keyword evidence="7" id="KW-0139">CF(1)</keyword>
<comment type="function">
    <text evidence="7">This protein is part of the stalk that links CF(0) to CF(1). It either transmits conformational changes from CF(0) to CF(1) or is implicated in proton conduction.</text>
</comment>
<protein>
    <recommendedName>
        <fullName evidence="7">ATP synthase subunit delta</fullName>
    </recommendedName>
    <alternativeName>
        <fullName evidence="7">ATP synthase F(1) sector subunit delta</fullName>
    </alternativeName>
    <alternativeName>
        <fullName evidence="7">F-type ATPase subunit delta</fullName>
        <shortName evidence="7">F-ATPase subunit delta</shortName>
    </alternativeName>
</protein>
<keyword evidence="5 7" id="KW-0472">Membrane</keyword>
<dbReference type="HOGENOM" id="CLU_088880_0_0_11"/>
<dbReference type="GO" id="GO:0046933">
    <property type="term" value="F:proton-transporting ATP synthase activity, rotational mechanism"/>
    <property type="evidence" value="ECO:0007669"/>
    <property type="project" value="UniProtKB-UniRule"/>
</dbReference>
<dbReference type="PANTHER" id="PTHR11910">
    <property type="entry name" value="ATP SYNTHASE DELTA CHAIN"/>
    <property type="match status" value="1"/>
</dbReference>
<sequence length="282" mass="30012">MIHTTSAVRATSRSAFQSVKQQFDARAAGLSSDELGALFEDLSQTAILFWQNHVLRHAAADPGQGAEAKTGLVDSLLSGKVGAAALDVVRAAVREEWSNGRDLTLALLQLSNLSLLIDAERAGQLEEVEDELFRFGRLLEANAELNGHLSDRVTPVDARTGLLERVISGKTTAVTAKLLRRAVVFHTFDQDHSLDRTVTLLAELAASRRGESVARVVAAVAPTDAQISRLQAVLGKIYGRPISVQIDVDPDVLGGLRVAVGDEVIDGTIAAKLAAAANELPN</sequence>
<proteinExistence type="inferred from homology"/>
<evidence type="ECO:0000256" key="4">
    <source>
        <dbReference type="ARBA" id="ARBA00023065"/>
    </source>
</evidence>
<evidence type="ECO:0000256" key="5">
    <source>
        <dbReference type="ARBA" id="ARBA00023136"/>
    </source>
</evidence>
<comment type="subcellular location">
    <subcellularLocation>
        <location evidence="7">Cell inner membrane</location>
        <topology evidence="7">Peripheral membrane protein</topology>
    </subcellularLocation>
    <subcellularLocation>
        <location evidence="1">Membrane</location>
    </subcellularLocation>
</comment>
<keyword evidence="6 7" id="KW-0066">ATP synthesis</keyword>
<reference evidence="8 9" key="1">
    <citation type="journal article" date="2010" name="Stand. Genomic Sci.">
        <title>Complete genome sequence of Segniliparus rotundus type strain (CDC 1076).</title>
        <authorList>
            <person name="Sikorski J."/>
            <person name="Lapidus A."/>
            <person name="Copeland A."/>
            <person name="Misra M."/>
            <person name="Glavina Del Rio T."/>
            <person name="Nolan M."/>
            <person name="Lucas S."/>
            <person name="Chen F."/>
            <person name="Tice H."/>
            <person name="Cheng J.F."/>
            <person name="Jando M."/>
            <person name="Schneider S."/>
            <person name="Bruce D."/>
            <person name="Goodwin L."/>
            <person name="Pitluck S."/>
            <person name="Liolios K."/>
            <person name="Mikhailova N."/>
            <person name="Pati A."/>
            <person name="Ivanova N."/>
            <person name="Mavromatis K."/>
            <person name="Chen A."/>
            <person name="Palaniappan K."/>
            <person name="Chertkov O."/>
            <person name="Land M."/>
            <person name="Hauser L."/>
            <person name="Chang Y.J."/>
            <person name="Jeffries C.D."/>
            <person name="Brettin T."/>
            <person name="Detter J.C."/>
            <person name="Han C."/>
            <person name="Rohde M."/>
            <person name="Goker M."/>
            <person name="Bristow J."/>
            <person name="Eisen J.A."/>
            <person name="Markowitz V."/>
            <person name="Hugenholtz P."/>
            <person name="Kyrpides N.C."/>
            <person name="Klenk H.P."/>
        </authorList>
    </citation>
    <scope>NUCLEOTIDE SEQUENCE [LARGE SCALE GENOMIC DNA]</scope>
    <source>
        <strain evidence="9">ATCC BAA-972 / CDC 1076 / CIP 108378 / DSM 44985 / JCM 13578</strain>
    </source>
</reference>
<keyword evidence="7" id="KW-0997">Cell inner membrane</keyword>
<dbReference type="AlphaFoldDB" id="D6ZDB5"/>
<dbReference type="eggNOG" id="COG0712">
    <property type="taxonomic scope" value="Bacteria"/>
</dbReference>
<evidence type="ECO:0000256" key="6">
    <source>
        <dbReference type="ARBA" id="ARBA00023310"/>
    </source>
</evidence>
<keyword evidence="9" id="KW-1185">Reference proteome</keyword>
<comment type="function">
    <text evidence="7">F(1)F(0) ATP synthase produces ATP from ADP in the presence of a proton or sodium gradient. F-type ATPases consist of two structural domains, F(1) containing the extramembraneous catalytic core and F(0) containing the membrane proton channel, linked together by a central stalk and a peripheral stalk. During catalysis, ATP synthesis in the catalytic domain of F(1) is coupled via a rotary mechanism of the central stalk subunits to proton translocation.</text>
</comment>
<dbReference type="KEGG" id="srt:Srot_0697"/>
<dbReference type="InterPro" id="IPR000711">
    <property type="entry name" value="ATPase_OSCP/dsu"/>
</dbReference>
<dbReference type="GO" id="GO:0045259">
    <property type="term" value="C:proton-transporting ATP synthase complex"/>
    <property type="evidence" value="ECO:0007669"/>
    <property type="project" value="UniProtKB-KW"/>
</dbReference>
<evidence type="ECO:0000313" key="9">
    <source>
        <dbReference type="Proteomes" id="UP000002247"/>
    </source>
</evidence>
<name>D6ZDB5_SEGRD</name>
<dbReference type="EMBL" id="CP001958">
    <property type="protein sequence ID" value="ADG97179.1"/>
    <property type="molecule type" value="Genomic_DNA"/>
</dbReference>
<evidence type="ECO:0000256" key="2">
    <source>
        <dbReference type="ARBA" id="ARBA00022448"/>
    </source>
</evidence>
<evidence type="ECO:0000313" key="8">
    <source>
        <dbReference type="EMBL" id="ADG97179.1"/>
    </source>
</evidence>
<evidence type="ECO:0000256" key="7">
    <source>
        <dbReference type="HAMAP-Rule" id="MF_01416"/>
    </source>
</evidence>
<keyword evidence="3 7" id="KW-0375">Hydrogen ion transport</keyword>
<keyword evidence="4 7" id="KW-0406">Ion transport</keyword>
<comment type="subunit">
    <text evidence="7">F-type ATPases have 2 components, F(1) - the catalytic core - and F(0) - the membrane proton channel. F(1) has five subunits: alpha(3), beta(3), gamma(1), delta(1), epsilon(1). F(0) has three main subunits: a(1), b(2) and c(10-14). The alpha and beta chains form an alternating ring which encloses part of the gamma chain. F(1) is attached to F(0) by a central stalk formed by the gamma and epsilon chains, while a peripheral stalk is formed by the delta and b chains.</text>
</comment>
<evidence type="ECO:0000256" key="1">
    <source>
        <dbReference type="ARBA" id="ARBA00004370"/>
    </source>
</evidence>
<dbReference type="Pfam" id="PF00213">
    <property type="entry name" value="OSCP"/>
    <property type="match status" value="1"/>
</dbReference>
<dbReference type="GO" id="GO:0005886">
    <property type="term" value="C:plasma membrane"/>
    <property type="evidence" value="ECO:0007669"/>
    <property type="project" value="UniProtKB-SubCell"/>
</dbReference>
<keyword evidence="7" id="KW-1003">Cell membrane</keyword>
<evidence type="ECO:0000256" key="3">
    <source>
        <dbReference type="ARBA" id="ARBA00022781"/>
    </source>
</evidence>
<dbReference type="Proteomes" id="UP000002247">
    <property type="component" value="Chromosome"/>
</dbReference>
<gene>
    <name evidence="7" type="primary">atpH</name>
    <name evidence="8" type="ordered locus">Srot_0697</name>
</gene>
<comment type="similarity">
    <text evidence="7">Belongs to the ATPase delta chain family.</text>
</comment>
<organism evidence="8 9">
    <name type="scientific">Segniliparus rotundus (strain ATCC BAA-972 / CDC 1076 / CIP 108378 / DSM 44985 / JCM 13578)</name>
    <dbReference type="NCBI Taxonomy" id="640132"/>
    <lineage>
        <taxon>Bacteria</taxon>
        <taxon>Bacillati</taxon>
        <taxon>Actinomycetota</taxon>
        <taxon>Actinomycetes</taxon>
        <taxon>Mycobacteriales</taxon>
        <taxon>Segniliparaceae</taxon>
        <taxon>Segniliparus</taxon>
    </lineage>
</organism>
<dbReference type="NCBIfam" id="NF009967">
    <property type="entry name" value="PRK13430.1"/>
    <property type="match status" value="1"/>
</dbReference>
<dbReference type="HAMAP" id="MF_01416">
    <property type="entry name" value="ATP_synth_delta_bact"/>
    <property type="match status" value="1"/>
</dbReference>
<dbReference type="OrthoDB" id="5242917at2"/>
<dbReference type="RefSeq" id="WP_013137635.1">
    <property type="nucleotide sequence ID" value="NC_014168.1"/>
</dbReference>
<keyword evidence="2 7" id="KW-0813">Transport</keyword>
<dbReference type="STRING" id="640132.Srot_0697"/>
<accession>D6ZDB5</accession>